<dbReference type="EMBL" id="JADJMS010000012">
    <property type="protein sequence ID" value="MBK7414702.1"/>
    <property type="molecule type" value="Genomic_DNA"/>
</dbReference>
<dbReference type="AlphaFoldDB" id="A0A935K2W1"/>
<sequence>MNDTNIRQFRSRPPVPARLHAGPAAAGHHSGSYIPLMAFADNLPISESLGVFVGVAGLDWLADGHAEPMKAVAIAIAAGAVILVARRWFKQRQKD</sequence>
<keyword evidence="2" id="KW-0472">Membrane</keyword>
<evidence type="ECO:0000313" key="4">
    <source>
        <dbReference type="Proteomes" id="UP000739411"/>
    </source>
</evidence>
<feature type="transmembrane region" description="Helical" evidence="2">
    <location>
        <begin position="71"/>
        <end position="89"/>
    </location>
</feature>
<evidence type="ECO:0000256" key="2">
    <source>
        <dbReference type="SAM" id="Phobius"/>
    </source>
</evidence>
<keyword evidence="2" id="KW-0812">Transmembrane</keyword>
<reference evidence="3 4" key="1">
    <citation type="submission" date="2020-10" db="EMBL/GenBank/DDBJ databases">
        <title>Connecting structure to function with the recovery of over 1000 high-quality activated sludge metagenome-assembled genomes encoding full-length rRNA genes using long-read sequencing.</title>
        <authorList>
            <person name="Singleton C.M."/>
            <person name="Petriglieri F."/>
            <person name="Kristensen J.M."/>
            <person name="Kirkegaard R.H."/>
            <person name="Michaelsen T.Y."/>
            <person name="Andersen M.H."/>
            <person name="Karst S.M."/>
            <person name="Dueholm M.S."/>
            <person name="Nielsen P.H."/>
            <person name="Albertsen M."/>
        </authorList>
    </citation>
    <scope>NUCLEOTIDE SEQUENCE [LARGE SCALE GENOMIC DNA]</scope>
    <source>
        <strain evidence="3">EsbW_18-Q3-R4-48_BATAC.463</strain>
    </source>
</reference>
<name>A0A935K2W1_9RHOO</name>
<accession>A0A935K2W1</accession>
<protein>
    <submittedName>
        <fullName evidence="3">Uncharacterized protein</fullName>
    </submittedName>
</protein>
<evidence type="ECO:0000313" key="3">
    <source>
        <dbReference type="EMBL" id="MBK7414702.1"/>
    </source>
</evidence>
<dbReference type="Proteomes" id="UP000739411">
    <property type="component" value="Unassembled WGS sequence"/>
</dbReference>
<evidence type="ECO:0000256" key="1">
    <source>
        <dbReference type="SAM" id="MobiDB-lite"/>
    </source>
</evidence>
<gene>
    <name evidence="3" type="ORF">IPJ38_05860</name>
</gene>
<proteinExistence type="predicted"/>
<keyword evidence="2" id="KW-1133">Transmembrane helix</keyword>
<feature type="region of interest" description="Disordered" evidence="1">
    <location>
        <begin position="1"/>
        <end position="28"/>
    </location>
</feature>
<organism evidence="3 4">
    <name type="scientific">Candidatus Dechloromonas phosphorivorans</name>
    <dbReference type="NCBI Taxonomy" id="2899244"/>
    <lineage>
        <taxon>Bacteria</taxon>
        <taxon>Pseudomonadati</taxon>
        <taxon>Pseudomonadota</taxon>
        <taxon>Betaproteobacteria</taxon>
        <taxon>Rhodocyclales</taxon>
        <taxon>Azonexaceae</taxon>
        <taxon>Dechloromonas</taxon>
    </lineage>
</organism>
<comment type="caution">
    <text evidence="3">The sequence shown here is derived from an EMBL/GenBank/DDBJ whole genome shotgun (WGS) entry which is preliminary data.</text>
</comment>